<gene>
    <name evidence="2" type="ORF">MON38_03990</name>
</gene>
<accession>A0A9X1VHJ7</accession>
<evidence type="ECO:0000313" key="2">
    <source>
        <dbReference type="EMBL" id="MCI1186566.1"/>
    </source>
</evidence>
<dbReference type="AlphaFoldDB" id="A0A9X1VHJ7"/>
<feature type="transmembrane region" description="Helical" evidence="1">
    <location>
        <begin position="138"/>
        <end position="155"/>
    </location>
</feature>
<sequence length="182" mass="20102">MRHSLLFAITYLERARHYLAAVPGRPPQPLAGPGPVFEAGAAWMGVHLARLRAWPLAASGSRPCFTCYGWLKYGLSLLGLALAALGLVRGSVWLWPVAALGFYVVEIQFLFLFPLLLERRPRPLLASCRLTARIGYGRCLLGVLPVAAYMLAGLVRPRHARLQWHVGCLAILLWYVDETSVA</sequence>
<evidence type="ECO:0000313" key="3">
    <source>
        <dbReference type="Proteomes" id="UP001139193"/>
    </source>
</evidence>
<protein>
    <submittedName>
        <fullName evidence="2">Uncharacterized protein</fullName>
    </submittedName>
</protein>
<dbReference type="RefSeq" id="WP_241934836.1">
    <property type="nucleotide sequence ID" value="NZ_JALBGC010000001.1"/>
</dbReference>
<dbReference type="Proteomes" id="UP001139193">
    <property type="component" value="Unassembled WGS sequence"/>
</dbReference>
<dbReference type="EMBL" id="JALBGC010000001">
    <property type="protein sequence ID" value="MCI1186566.1"/>
    <property type="molecule type" value="Genomic_DNA"/>
</dbReference>
<keyword evidence="1" id="KW-0472">Membrane</keyword>
<feature type="transmembrane region" description="Helical" evidence="1">
    <location>
        <begin position="94"/>
        <end position="117"/>
    </location>
</feature>
<evidence type="ECO:0000256" key="1">
    <source>
        <dbReference type="SAM" id="Phobius"/>
    </source>
</evidence>
<feature type="transmembrane region" description="Helical" evidence="1">
    <location>
        <begin position="70"/>
        <end position="88"/>
    </location>
</feature>
<keyword evidence="1" id="KW-1133">Transmembrane helix</keyword>
<name>A0A9X1VHJ7_9BACT</name>
<reference evidence="2" key="1">
    <citation type="submission" date="2022-03" db="EMBL/GenBank/DDBJ databases">
        <title>Bacterial whole genome sequence for Hymenobacter sp. DH14.</title>
        <authorList>
            <person name="Le V."/>
        </authorList>
    </citation>
    <scope>NUCLEOTIDE SEQUENCE</scope>
    <source>
        <strain evidence="2">DH14</strain>
    </source>
</reference>
<comment type="caution">
    <text evidence="2">The sequence shown here is derived from an EMBL/GenBank/DDBJ whole genome shotgun (WGS) entry which is preliminary data.</text>
</comment>
<keyword evidence="3" id="KW-1185">Reference proteome</keyword>
<keyword evidence="1" id="KW-0812">Transmembrane</keyword>
<proteinExistence type="predicted"/>
<organism evidence="2 3">
    <name type="scientific">Hymenobacter cyanobacteriorum</name>
    <dbReference type="NCBI Taxonomy" id="2926463"/>
    <lineage>
        <taxon>Bacteria</taxon>
        <taxon>Pseudomonadati</taxon>
        <taxon>Bacteroidota</taxon>
        <taxon>Cytophagia</taxon>
        <taxon>Cytophagales</taxon>
        <taxon>Hymenobacteraceae</taxon>
        <taxon>Hymenobacter</taxon>
    </lineage>
</organism>